<gene>
    <name evidence="2" type="ORF">MARGE09_P0540</name>
</gene>
<evidence type="ECO:0000313" key="3">
    <source>
        <dbReference type="Proteomes" id="UP001320119"/>
    </source>
</evidence>
<dbReference type="GO" id="GO:0016787">
    <property type="term" value="F:hydrolase activity"/>
    <property type="evidence" value="ECO:0007669"/>
    <property type="project" value="InterPro"/>
</dbReference>
<organism evidence="2 3">
    <name type="scientific">Marinagarivorans cellulosilyticus</name>
    <dbReference type="NCBI Taxonomy" id="2721545"/>
    <lineage>
        <taxon>Bacteria</taxon>
        <taxon>Pseudomonadati</taxon>
        <taxon>Pseudomonadota</taxon>
        <taxon>Gammaproteobacteria</taxon>
        <taxon>Cellvibrionales</taxon>
        <taxon>Cellvibrionaceae</taxon>
        <taxon>Marinagarivorans</taxon>
    </lineage>
</organism>
<dbReference type="PANTHER" id="PTHR37844">
    <property type="entry name" value="SER/THR PROTEIN PHOSPHATASE SUPERFAMILY (AFU_ORTHOLOGUE AFUA_1G14840)"/>
    <property type="match status" value="1"/>
</dbReference>
<dbReference type="InterPro" id="IPR004843">
    <property type="entry name" value="Calcineurin-like_PHP"/>
</dbReference>
<evidence type="ECO:0000313" key="2">
    <source>
        <dbReference type="EMBL" id="BCD96340.1"/>
    </source>
</evidence>
<dbReference type="Proteomes" id="UP001320119">
    <property type="component" value="Chromosome"/>
</dbReference>
<dbReference type="PANTHER" id="PTHR37844:SF2">
    <property type="entry name" value="SER_THR PROTEIN PHOSPHATASE SUPERFAMILY (AFU_ORTHOLOGUE AFUA_1G14840)"/>
    <property type="match status" value="1"/>
</dbReference>
<feature type="domain" description="Calcineurin-like phosphoesterase" evidence="1">
    <location>
        <begin position="1"/>
        <end position="214"/>
    </location>
</feature>
<dbReference type="AlphaFoldDB" id="A0AAN1WEX7"/>
<dbReference type="SUPFAM" id="SSF56300">
    <property type="entry name" value="Metallo-dependent phosphatases"/>
    <property type="match status" value="1"/>
</dbReference>
<dbReference type="KEGG" id="marq:MARGE09_P0540"/>
<proteinExistence type="predicted"/>
<dbReference type="InterPro" id="IPR029052">
    <property type="entry name" value="Metallo-depent_PP-like"/>
</dbReference>
<sequence length="248" mass="28564">MKIQLLSDLHIEFERYDYKSTDCDVVVLAGDIHTKYHGINWALDSIPDKPVLYVLGNHEYYKKAYPKLIDSIRELCKGTNVRLLENDHVNIEGVNFLGCTLWTDFELYGDAKSSGIKCQEIMNDFKKIRVVPGYRKLRSLDVATIHHQSRKWLSDKLEALRGQRNVVITHHSPSARSIPADFLGDDATPAYASNLESLIRECKPELWLHGHLHRSLNYEIDKCRVICNPKGYAGYTNLDFNEKLIVYI</sequence>
<dbReference type="RefSeq" id="WP_236985841.1">
    <property type="nucleotide sequence ID" value="NZ_AP023086.1"/>
</dbReference>
<keyword evidence="3" id="KW-1185">Reference proteome</keyword>
<dbReference type="EMBL" id="AP023086">
    <property type="protein sequence ID" value="BCD96340.1"/>
    <property type="molecule type" value="Genomic_DNA"/>
</dbReference>
<name>A0AAN1WEX7_9GAMM</name>
<evidence type="ECO:0000259" key="1">
    <source>
        <dbReference type="Pfam" id="PF00149"/>
    </source>
</evidence>
<dbReference type="Gene3D" id="3.60.21.10">
    <property type="match status" value="1"/>
</dbReference>
<reference evidence="2 3" key="1">
    <citation type="journal article" date="2022" name="IScience">
        <title>An ultrasensitive nanofiber-based assay for enzymatic hydrolysis and deep-sea microbial degradation of cellulose.</title>
        <authorList>
            <person name="Tsudome M."/>
            <person name="Tachioka M."/>
            <person name="Miyazaki M."/>
            <person name="Uchimura K."/>
            <person name="Tsuda M."/>
            <person name="Takaki Y."/>
            <person name="Deguchi S."/>
        </authorList>
    </citation>
    <scope>NUCLEOTIDE SEQUENCE [LARGE SCALE GENOMIC DNA]</scope>
    <source>
        <strain evidence="2 3">GE09</strain>
    </source>
</reference>
<dbReference type="Pfam" id="PF00149">
    <property type="entry name" value="Metallophos"/>
    <property type="match status" value="1"/>
</dbReference>
<protein>
    <recommendedName>
        <fullName evidence="1">Calcineurin-like phosphoesterase domain-containing protein</fullName>
    </recommendedName>
</protein>
<accession>A0AAN1WEX7</accession>